<keyword evidence="3" id="KW-1185">Reference proteome</keyword>
<feature type="region of interest" description="Disordered" evidence="1">
    <location>
        <begin position="13"/>
        <end position="70"/>
    </location>
</feature>
<feature type="non-terminal residue" evidence="2">
    <location>
        <position position="1"/>
    </location>
</feature>
<name>A0AAN5CUX1_9BILA</name>
<feature type="non-terminal residue" evidence="2">
    <location>
        <position position="138"/>
    </location>
</feature>
<dbReference type="Proteomes" id="UP001328107">
    <property type="component" value="Unassembled WGS sequence"/>
</dbReference>
<dbReference type="EMBL" id="BTRK01000004">
    <property type="protein sequence ID" value="GMR50649.1"/>
    <property type="molecule type" value="Genomic_DNA"/>
</dbReference>
<organism evidence="2 3">
    <name type="scientific">Pristionchus mayeri</name>
    <dbReference type="NCBI Taxonomy" id="1317129"/>
    <lineage>
        <taxon>Eukaryota</taxon>
        <taxon>Metazoa</taxon>
        <taxon>Ecdysozoa</taxon>
        <taxon>Nematoda</taxon>
        <taxon>Chromadorea</taxon>
        <taxon>Rhabditida</taxon>
        <taxon>Rhabditina</taxon>
        <taxon>Diplogasteromorpha</taxon>
        <taxon>Diplogasteroidea</taxon>
        <taxon>Neodiplogasteridae</taxon>
        <taxon>Pristionchus</taxon>
    </lineage>
</organism>
<comment type="caution">
    <text evidence="2">The sequence shown here is derived from an EMBL/GenBank/DDBJ whole genome shotgun (WGS) entry which is preliminary data.</text>
</comment>
<feature type="compositionally biased region" description="Basic residues" evidence="1">
    <location>
        <begin position="46"/>
        <end position="60"/>
    </location>
</feature>
<evidence type="ECO:0000256" key="1">
    <source>
        <dbReference type="SAM" id="MobiDB-lite"/>
    </source>
</evidence>
<gene>
    <name evidence="2" type="ORF">PMAYCL1PPCAC_20844</name>
</gene>
<accession>A0AAN5CUX1</accession>
<proteinExistence type="predicted"/>
<sequence>PLATRLRLLATRLHPAAGYTHSSPASSLPLIAESPPLSTSFSPPPPHHHPPSRPSPRRRSPSPDYWAMADEHQRGTKQWLHKMILSVLIAHSTRKEKKEDDLITVGNLSSLLHSYDSGREEHHKPVHFTDAVNVLGYR</sequence>
<evidence type="ECO:0000313" key="2">
    <source>
        <dbReference type="EMBL" id="GMR50649.1"/>
    </source>
</evidence>
<reference evidence="3" key="1">
    <citation type="submission" date="2022-10" db="EMBL/GenBank/DDBJ databases">
        <title>Genome assembly of Pristionchus species.</title>
        <authorList>
            <person name="Yoshida K."/>
            <person name="Sommer R.J."/>
        </authorList>
    </citation>
    <scope>NUCLEOTIDE SEQUENCE [LARGE SCALE GENOMIC DNA]</scope>
    <source>
        <strain evidence="3">RS5460</strain>
    </source>
</reference>
<dbReference type="AlphaFoldDB" id="A0AAN5CUX1"/>
<evidence type="ECO:0000313" key="3">
    <source>
        <dbReference type="Proteomes" id="UP001328107"/>
    </source>
</evidence>
<protein>
    <submittedName>
        <fullName evidence="2">Uncharacterized protein</fullName>
    </submittedName>
</protein>